<keyword evidence="1" id="KW-0732">Signal</keyword>
<accession>A0A1B8TT17</accession>
<reference evidence="3" key="1">
    <citation type="submission" date="2016-02" db="EMBL/GenBank/DDBJ databases">
        <authorList>
            <person name="Shin S.-K."/>
            <person name="Yi H."/>
            <person name="Kim E."/>
        </authorList>
    </citation>
    <scope>NUCLEOTIDE SEQUENCE [LARGE SCALE GENOMIC DNA]</scope>
    <source>
        <strain evidence="3">LPB0003</strain>
    </source>
</reference>
<protein>
    <recommendedName>
        <fullName evidence="4">LVIVD repeat-containing protein</fullName>
    </recommendedName>
</protein>
<dbReference type="PROSITE" id="PS51257">
    <property type="entry name" value="PROKAR_LIPOPROTEIN"/>
    <property type="match status" value="1"/>
</dbReference>
<dbReference type="SUPFAM" id="SSF63825">
    <property type="entry name" value="YWTD domain"/>
    <property type="match status" value="1"/>
</dbReference>
<proteinExistence type="predicted"/>
<dbReference type="EMBL" id="LSFM01000023">
    <property type="protein sequence ID" value="OBY62896.1"/>
    <property type="molecule type" value="Genomic_DNA"/>
</dbReference>
<evidence type="ECO:0000256" key="1">
    <source>
        <dbReference type="SAM" id="SignalP"/>
    </source>
</evidence>
<feature type="chain" id="PRO_5008615535" description="LVIVD repeat-containing protein" evidence="1">
    <location>
        <begin position="27"/>
        <end position="258"/>
    </location>
</feature>
<sequence length="258" mass="28775">MLIGLKSKKMKKKIFTLISVVFLVFACNQDSNDTTSSDSFGDGQGGSLATFTLKDNYLYTVDFFNLSVFNVSDLLNPVKVNTINVGFNIETLFSFKDYLFIGSQNAMYIYDVTNAELPKLLSQSNHFRACDPVVANDTNAYVTLHSNATCGGAINELKTYNIEDIENPILLNTRGLTQPKGLSLYKDNYLLVCDDTVKIFDISDPNDSKYIDEIVTTGAIDIIIRDNHAFIISEFTIDQYQLNSTDIANATKISTFTF</sequence>
<evidence type="ECO:0000313" key="2">
    <source>
        <dbReference type="EMBL" id="OBY62896.1"/>
    </source>
</evidence>
<name>A0A1B8TT17_9FLAO</name>
<keyword evidence="3" id="KW-1185">Reference proteome</keyword>
<gene>
    <name evidence="2" type="ORF">LPB3_12210</name>
</gene>
<dbReference type="AlphaFoldDB" id="A0A1B8TT17"/>
<evidence type="ECO:0000313" key="3">
    <source>
        <dbReference type="Proteomes" id="UP000092584"/>
    </source>
</evidence>
<comment type="caution">
    <text evidence="2">The sequence shown here is derived from an EMBL/GenBank/DDBJ whole genome shotgun (WGS) entry which is preliminary data.</text>
</comment>
<evidence type="ECO:0008006" key="4">
    <source>
        <dbReference type="Google" id="ProtNLM"/>
    </source>
</evidence>
<dbReference type="STRING" id="1774273.LPB03_12195"/>
<organism evidence="2 3">
    <name type="scientific">Polaribacter vadi</name>
    <dbReference type="NCBI Taxonomy" id="1774273"/>
    <lineage>
        <taxon>Bacteria</taxon>
        <taxon>Pseudomonadati</taxon>
        <taxon>Bacteroidota</taxon>
        <taxon>Flavobacteriia</taxon>
        <taxon>Flavobacteriales</taxon>
        <taxon>Flavobacteriaceae</taxon>
    </lineage>
</organism>
<dbReference type="Proteomes" id="UP000092584">
    <property type="component" value="Unassembled WGS sequence"/>
</dbReference>
<feature type="signal peptide" evidence="1">
    <location>
        <begin position="1"/>
        <end position="26"/>
    </location>
</feature>